<dbReference type="RefSeq" id="WP_015537953.1">
    <property type="nucleotide sequence ID" value="NC_021020.1"/>
</dbReference>
<accession>D4KC69</accession>
<reference evidence="1 2" key="2">
    <citation type="submission" date="2010-03" db="EMBL/GenBank/DDBJ databases">
        <authorList>
            <person name="Pajon A."/>
        </authorList>
    </citation>
    <scope>NUCLEOTIDE SEQUENCE [LARGE SCALE GENOMIC DNA]</scope>
    <source>
        <strain evidence="1 2">SL3/3</strain>
    </source>
</reference>
<sequence length="62" mass="7057">MKFVRINGENHAGYALLDIIEHKTTSMTVSELIETLSKCSPDAYVTFGNQYDDYIVETVREV</sequence>
<reference evidence="1 2" key="1">
    <citation type="submission" date="2010-03" db="EMBL/GenBank/DDBJ databases">
        <title>The genome sequence of Faecalibacterium prausnitzii SL3/3.</title>
        <authorList>
            <consortium name="metaHIT consortium -- http://www.metahit.eu/"/>
            <person name="Pajon A."/>
            <person name="Turner K."/>
            <person name="Parkhill J."/>
            <person name="Duncan S."/>
            <person name="Flint H."/>
        </authorList>
    </citation>
    <scope>NUCLEOTIDE SEQUENCE [LARGE SCALE GENOMIC DNA]</scope>
    <source>
        <strain evidence="1 2">SL3/3</strain>
    </source>
</reference>
<name>D4KC69_9FIRM</name>
<dbReference type="HOGENOM" id="CLU_2897517_0_0_9"/>
<proteinExistence type="predicted"/>
<dbReference type="PATRIC" id="fig|657322.3.peg.2166"/>
<protein>
    <submittedName>
        <fullName evidence="1">Uncharacterized protein</fullName>
    </submittedName>
</protein>
<gene>
    <name evidence="1" type="ORF">FPR_22510</name>
</gene>
<evidence type="ECO:0000313" key="2">
    <source>
        <dbReference type="Proteomes" id="UP000007059"/>
    </source>
</evidence>
<dbReference type="KEGG" id="fpa:FPR_22510"/>
<dbReference type="AlphaFoldDB" id="D4KC69"/>
<dbReference type="Proteomes" id="UP000007059">
    <property type="component" value="Chromosome"/>
</dbReference>
<dbReference type="EMBL" id="FP929046">
    <property type="protein sequence ID" value="CBL02432.1"/>
    <property type="molecule type" value="Genomic_DNA"/>
</dbReference>
<evidence type="ECO:0000313" key="1">
    <source>
        <dbReference type="EMBL" id="CBL02432.1"/>
    </source>
</evidence>
<organism evidence="1 2">
    <name type="scientific">Faecalibacterium prausnitzii SL3/3</name>
    <dbReference type="NCBI Taxonomy" id="657322"/>
    <lineage>
        <taxon>Bacteria</taxon>
        <taxon>Bacillati</taxon>
        <taxon>Bacillota</taxon>
        <taxon>Clostridia</taxon>
        <taxon>Eubacteriales</taxon>
        <taxon>Oscillospiraceae</taxon>
        <taxon>Faecalibacterium</taxon>
    </lineage>
</organism>